<evidence type="ECO:0000313" key="13">
    <source>
        <dbReference type="Proteomes" id="UP000001660"/>
    </source>
</evidence>
<dbReference type="Pfam" id="PF02885">
    <property type="entry name" value="Glycos_trans_3N"/>
    <property type="match status" value="1"/>
</dbReference>
<comment type="function">
    <text evidence="9">Catalyzes the transfer of the phosphoribosyl group of 5-phosphorylribose-1-pyrophosphate (PRPP) to anthranilate to yield N-(5'-phosphoribosyl)-anthranilate (PRA).</text>
</comment>
<protein>
    <recommendedName>
        <fullName evidence="9">Anthranilate phosphoribosyltransferase</fullName>
        <ecNumber evidence="9">2.4.2.18</ecNumber>
    </recommendedName>
</protein>
<evidence type="ECO:0000313" key="12">
    <source>
        <dbReference type="EMBL" id="CBK41762.1"/>
    </source>
</evidence>
<keyword evidence="6 9" id="KW-0057">Aromatic amino acid biosynthesis</keyword>
<dbReference type="SUPFAM" id="SSF47648">
    <property type="entry name" value="Nucleoside phosphorylase/phosphoribosyltransferase N-terminal domain"/>
    <property type="match status" value="1"/>
</dbReference>
<feature type="binding site" evidence="9">
    <location>
        <position position="122"/>
    </location>
    <ligand>
        <name>anthranilate</name>
        <dbReference type="ChEBI" id="CHEBI:16567"/>
        <label>1</label>
    </ligand>
</feature>
<evidence type="ECO:0000256" key="8">
    <source>
        <dbReference type="ARBA" id="ARBA00061188"/>
    </source>
</evidence>
<keyword evidence="5 9" id="KW-0822">Tryptophan biosynthesis</keyword>
<dbReference type="GO" id="GO:0005829">
    <property type="term" value="C:cytosol"/>
    <property type="evidence" value="ECO:0007669"/>
    <property type="project" value="TreeGrafter"/>
</dbReference>
<sequence>MTDRGSLIAPFMIKDAINTLAERSDLTEQEAETVMGEIMDGAATSAQIAGYLMGLRMKGETVAEIAGSVQAMRARATKIRVRDSQVVDTCGTGGDRAHTFNISTTAAFVAAGAGLTVAKHGNRSVSSKSGSADVLAALGVAIDLPPEQVADCVNEVGIGFLFAPLYHSAMKHCAQPRQELGIRTLLNILGPLTNPAGARIQVVGVFDAGLTELLAKVLLHLGAQHCFVVHGMDGLDEITVTDRTRISEGKAGVVSSYTIDPTEFGLTRVRPKELLGGSAEDNAAITRDIFRGRKGPKRDIVCLNAAPALVAGRKAKTLQEGFHLAQQTIDSGAAMEKLDQLIAFTKKAS</sequence>
<dbReference type="InterPro" id="IPR017459">
    <property type="entry name" value="Glycosyl_Trfase_fam3_N_dom"/>
</dbReference>
<dbReference type="eggNOG" id="COG0547">
    <property type="taxonomic scope" value="Bacteria"/>
</dbReference>
<comment type="caution">
    <text evidence="9">Lacks conserved residue(s) required for the propagation of feature annotation.</text>
</comment>
<dbReference type="InterPro" id="IPR036320">
    <property type="entry name" value="Glycosyl_Trfase_fam3_N_dom_sf"/>
</dbReference>
<dbReference type="InterPro" id="IPR005940">
    <property type="entry name" value="Anthranilate_Pribosyl_Tfrase"/>
</dbReference>
<organism evidence="12 13">
    <name type="scientific">Nitrospira defluvii</name>
    <dbReference type="NCBI Taxonomy" id="330214"/>
    <lineage>
        <taxon>Bacteria</taxon>
        <taxon>Pseudomonadati</taxon>
        <taxon>Nitrospirota</taxon>
        <taxon>Nitrospiria</taxon>
        <taxon>Nitrospirales</taxon>
        <taxon>Nitrospiraceae</taxon>
        <taxon>Nitrospira</taxon>
    </lineage>
</organism>
<feature type="binding site" evidence="9">
    <location>
        <begin position="119"/>
        <end position="127"/>
    </location>
    <ligand>
        <name>5-phospho-alpha-D-ribose 1-diphosphate</name>
        <dbReference type="ChEBI" id="CHEBI:58017"/>
    </ligand>
</feature>
<comment type="similarity">
    <text evidence="8">In the C-terminal section; belongs to the anthranilate phosphoribosyltransferase family.</text>
</comment>
<dbReference type="Pfam" id="PF00591">
    <property type="entry name" value="Glycos_transf_3"/>
    <property type="match status" value="1"/>
</dbReference>
<feature type="binding site" evidence="9">
    <location>
        <position position="236"/>
    </location>
    <ligand>
        <name>Mg(2+)</name>
        <dbReference type="ChEBI" id="CHEBI:18420"/>
        <label>2</label>
    </ligand>
</feature>
<proteinExistence type="inferred from homology"/>
<dbReference type="GO" id="GO:0000287">
    <property type="term" value="F:magnesium ion binding"/>
    <property type="evidence" value="ECO:0007669"/>
    <property type="project" value="UniProtKB-UniRule"/>
</dbReference>
<accession>D8PEV3</accession>
<dbReference type="FunFam" id="3.40.1030.10:FF:000002">
    <property type="entry name" value="Anthranilate phosphoribosyltransferase"/>
    <property type="match status" value="1"/>
</dbReference>
<keyword evidence="13" id="KW-1185">Reference proteome</keyword>
<evidence type="ECO:0000259" key="10">
    <source>
        <dbReference type="Pfam" id="PF00591"/>
    </source>
</evidence>
<comment type="subunit">
    <text evidence="9">Homodimer.</text>
</comment>
<gene>
    <name evidence="9 12" type="primary">trpD</name>
    <name evidence="12" type="ORF">NIDE2042</name>
</gene>
<evidence type="ECO:0000256" key="3">
    <source>
        <dbReference type="ARBA" id="ARBA00022676"/>
    </source>
</evidence>
<keyword evidence="3 9" id="KW-0328">Glycosyltransferase</keyword>
<evidence type="ECO:0000256" key="5">
    <source>
        <dbReference type="ARBA" id="ARBA00022822"/>
    </source>
</evidence>
<dbReference type="STRING" id="330214.NIDE2042"/>
<dbReference type="PANTHER" id="PTHR43285">
    <property type="entry name" value="ANTHRANILATE PHOSPHORIBOSYLTRANSFERASE"/>
    <property type="match status" value="1"/>
</dbReference>
<feature type="binding site" evidence="9">
    <location>
        <position position="103"/>
    </location>
    <ligand>
        <name>Mg(2+)</name>
        <dbReference type="ChEBI" id="CHEBI:18420"/>
        <label>1</label>
    </ligand>
</feature>
<dbReference type="NCBIfam" id="TIGR01245">
    <property type="entry name" value="trpD"/>
    <property type="match status" value="1"/>
</dbReference>
<dbReference type="Gene3D" id="1.20.970.10">
    <property type="entry name" value="Transferase, Pyrimidine Nucleoside Phosphorylase, Chain C"/>
    <property type="match status" value="1"/>
</dbReference>
<dbReference type="SUPFAM" id="SSF52418">
    <property type="entry name" value="Nucleoside phosphorylase/phosphoribosyltransferase catalytic domain"/>
    <property type="match status" value="1"/>
</dbReference>
<dbReference type="EMBL" id="FP929003">
    <property type="protein sequence ID" value="CBK41762.1"/>
    <property type="molecule type" value="Genomic_DNA"/>
</dbReference>
<dbReference type="HAMAP" id="MF_00211">
    <property type="entry name" value="TrpD"/>
    <property type="match status" value="1"/>
</dbReference>
<comment type="cofactor">
    <cofactor evidence="9">
        <name>Mg(2+)</name>
        <dbReference type="ChEBI" id="CHEBI:18420"/>
    </cofactor>
    <text evidence="9">Binds 2 magnesium ions per monomer.</text>
</comment>
<dbReference type="PANTHER" id="PTHR43285:SF2">
    <property type="entry name" value="ANTHRANILATE PHOSPHORIBOSYLTRANSFERASE"/>
    <property type="match status" value="1"/>
</dbReference>
<dbReference type="InterPro" id="IPR035902">
    <property type="entry name" value="Nuc_phospho_transferase"/>
</dbReference>
<reference evidence="12 13" key="1">
    <citation type="journal article" date="2010" name="Proc. Natl. Acad. Sci. U.S.A.">
        <title>A Nitrospira metagenome illuminates the physiology and evolution of globally important nitrite-oxidizing bacteria.</title>
        <authorList>
            <person name="Lucker S."/>
            <person name="Wagner M."/>
            <person name="Maixner F."/>
            <person name="Pelletier E."/>
            <person name="Koch H."/>
            <person name="Vacherie B."/>
            <person name="Rattei T."/>
            <person name="Sinninghe Damste J."/>
            <person name="Spieck E."/>
            <person name="Le Paslier D."/>
            <person name="Daims H."/>
        </authorList>
    </citation>
    <scope>NUCLEOTIDE SEQUENCE [LARGE SCALE GENOMIC DNA]</scope>
</reference>
<feature type="binding site" evidence="9">
    <location>
        <position position="237"/>
    </location>
    <ligand>
        <name>Mg(2+)</name>
        <dbReference type="ChEBI" id="CHEBI:18420"/>
        <label>2</label>
    </ligand>
</feature>
<keyword evidence="2 9" id="KW-0028">Amino-acid biosynthesis</keyword>
<feature type="binding site" evidence="9">
    <location>
        <position position="237"/>
    </location>
    <ligand>
        <name>Mg(2+)</name>
        <dbReference type="ChEBI" id="CHEBI:18420"/>
        <label>1</label>
    </ligand>
</feature>
<comment type="pathway">
    <text evidence="1 9">Amino-acid biosynthesis; L-tryptophan biosynthesis; L-tryptophan from chorismate: step 2/5.</text>
</comment>
<feature type="binding site" evidence="9">
    <location>
        <begin position="101"/>
        <end position="104"/>
    </location>
    <ligand>
        <name>5-phospho-alpha-D-ribose 1-diphosphate</name>
        <dbReference type="ChEBI" id="CHEBI:58017"/>
    </ligand>
</feature>
<keyword evidence="4 9" id="KW-0808">Transferase</keyword>
<evidence type="ECO:0000256" key="4">
    <source>
        <dbReference type="ARBA" id="ARBA00022679"/>
    </source>
</evidence>
<comment type="similarity">
    <text evidence="9">Belongs to the anthranilate phosphoribosyltransferase family.</text>
</comment>
<feature type="binding site" evidence="9">
    <location>
        <position position="131"/>
    </location>
    <ligand>
        <name>5-phospho-alpha-D-ribose 1-diphosphate</name>
        <dbReference type="ChEBI" id="CHEBI:58017"/>
    </ligand>
</feature>
<feature type="binding site" evidence="9">
    <location>
        <position position="99"/>
    </location>
    <ligand>
        <name>5-phospho-alpha-D-ribose 1-diphosphate</name>
        <dbReference type="ChEBI" id="CHEBI:58017"/>
    </ligand>
</feature>
<dbReference type="GO" id="GO:0004048">
    <property type="term" value="F:anthranilate phosphoribosyltransferase activity"/>
    <property type="evidence" value="ECO:0007669"/>
    <property type="project" value="UniProtKB-UniRule"/>
</dbReference>
<dbReference type="EC" id="2.4.2.18" evidence="9"/>
<comment type="catalytic activity">
    <reaction evidence="7 9">
        <text>N-(5-phospho-beta-D-ribosyl)anthranilate + diphosphate = 5-phospho-alpha-D-ribose 1-diphosphate + anthranilate</text>
        <dbReference type="Rhea" id="RHEA:11768"/>
        <dbReference type="ChEBI" id="CHEBI:16567"/>
        <dbReference type="ChEBI" id="CHEBI:18277"/>
        <dbReference type="ChEBI" id="CHEBI:33019"/>
        <dbReference type="ChEBI" id="CHEBI:58017"/>
        <dbReference type="EC" id="2.4.2.18"/>
    </reaction>
</comment>
<feature type="binding site" evidence="9">
    <location>
        <begin position="94"/>
        <end position="95"/>
    </location>
    <ligand>
        <name>5-phospho-alpha-D-ribose 1-diphosphate</name>
        <dbReference type="ChEBI" id="CHEBI:58017"/>
    </ligand>
</feature>
<dbReference type="Gene3D" id="3.40.1030.10">
    <property type="entry name" value="Nucleoside phosphorylase/phosphoribosyltransferase catalytic domain"/>
    <property type="match status" value="1"/>
</dbReference>
<evidence type="ECO:0000256" key="2">
    <source>
        <dbReference type="ARBA" id="ARBA00022605"/>
    </source>
</evidence>
<dbReference type="AlphaFoldDB" id="D8PEV3"/>
<feature type="binding site" evidence="9">
    <location>
        <position position="91"/>
    </location>
    <ligand>
        <name>anthranilate</name>
        <dbReference type="ChEBI" id="CHEBI:16567"/>
        <label>1</label>
    </ligand>
</feature>
<feature type="binding site" evidence="9">
    <location>
        <position position="91"/>
    </location>
    <ligand>
        <name>5-phospho-alpha-D-ribose 1-diphosphate</name>
        <dbReference type="ChEBI" id="CHEBI:58017"/>
    </ligand>
</feature>
<dbReference type="HOGENOM" id="CLU_034315_2_1_0"/>
<feature type="binding site" evidence="9">
    <location>
        <position position="177"/>
    </location>
    <ligand>
        <name>anthranilate</name>
        <dbReference type="ChEBI" id="CHEBI:16567"/>
        <label>2</label>
    </ligand>
</feature>
<dbReference type="GO" id="GO:0000162">
    <property type="term" value="P:L-tryptophan biosynthetic process"/>
    <property type="evidence" value="ECO:0007669"/>
    <property type="project" value="UniProtKB-UniRule"/>
</dbReference>
<feature type="domain" description="Glycosyl transferase family 3 N-terminal" evidence="11">
    <location>
        <begin position="14"/>
        <end position="76"/>
    </location>
</feature>
<dbReference type="UniPathway" id="UPA00035">
    <property type="reaction ID" value="UER00041"/>
</dbReference>
<evidence type="ECO:0000256" key="1">
    <source>
        <dbReference type="ARBA" id="ARBA00004907"/>
    </source>
</evidence>
<keyword evidence="9" id="KW-0460">Magnesium</keyword>
<dbReference type="Proteomes" id="UP000001660">
    <property type="component" value="Chromosome"/>
</dbReference>
<evidence type="ECO:0000256" key="9">
    <source>
        <dbReference type="HAMAP-Rule" id="MF_00211"/>
    </source>
</evidence>
<evidence type="ECO:0000256" key="6">
    <source>
        <dbReference type="ARBA" id="ARBA00023141"/>
    </source>
</evidence>
<evidence type="ECO:0000256" key="7">
    <source>
        <dbReference type="ARBA" id="ARBA00052328"/>
    </source>
</evidence>
<evidence type="ECO:0000259" key="11">
    <source>
        <dbReference type="Pfam" id="PF02885"/>
    </source>
</evidence>
<feature type="domain" description="Glycosyl transferase family 3" evidence="10">
    <location>
        <begin position="84"/>
        <end position="334"/>
    </location>
</feature>
<dbReference type="KEGG" id="nde:NIDE2042"/>
<keyword evidence="9" id="KW-0479">Metal-binding</keyword>
<dbReference type="InterPro" id="IPR000312">
    <property type="entry name" value="Glycosyl_Trfase_fam3"/>
</dbReference>
<name>D8PEV3_9BACT</name>